<dbReference type="CDD" id="cd19015">
    <property type="entry name" value="LGIC_ECD_nAChR_A2"/>
    <property type="match status" value="1"/>
</dbReference>
<evidence type="ECO:0000256" key="5">
    <source>
        <dbReference type="ARBA" id="ARBA00022692"/>
    </source>
</evidence>
<keyword evidence="8" id="KW-0770">Synapse</keyword>
<keyword evidence="4" id="KW-1003">Cell membrane</keyword>
<dbReference type="GO" id="GO:0022848">
    <property type="term" value="F:acetylcholine-gated monoatomic cation-selective channel activity"/>
    <property type="evidence" value="ECO:0007669"/>
    <property type="project" value="InterPro"/>
</dbReference>
<dbReference type="InterPro" id="IPR002394">
    <property type="entry name" value="Nicotinic_acetylcholine_rcpt"/>
</dbReference>
<feature type="transmembrane region" description="Helical" evidence="18">
    <location>
        <begin position="276"/>
        <end position="298"/>
    </location>
</feature>
<evidence type="ECO:0000256" key="14">
    <source>
        <dbReference type="ARBA" id="ARBA00023257"/>
    </source>
</evidence>
<comment type="function">
    <text evidence="1">After binding acetylcholine, the AChR responds by an extensive change in conformation that affects all subunits and leads to opening of an ion-conducting channel across the plasma membrane.</text>
</comment>
<keyword evidence="7 18" id="KW-1133">Transmembrane helix</keyword>
<dbReference type="FunFam" id="1.20.58.390:FF:000001">
    <property type="entry name" value="Neuronal nicotinic acetylcholine receptor subunit 3"/>
    <property type="match status" value="1"/>
</dbReference>
<dbReference type="InterPro" id="IPR006201">
    <property type="entry name" value="Neur_channel"/>
</dbReference>
<proteinExistence type="inferred from homology"/>
<organism evidence="21 22">
    <name type="scientific">Cyprinodon variegatus</name>
    <name type="common">Sheepshead minnow</name>
    <dbReference type="NCBI Taxonomy" id="28743"/>
    <lineage>
        <taxon>Eukaryota</taxon>
        <taxon>Metazoa</taxon>
        <taxon>Chordata</taxon>
        <taxon>Craniata</taxon>
        <taxon>Vertebrata</taxon>
        <taxon>Euteleostomi</taxon>
        <taxon>Actinopterygii</taxon>
        <taxon>Neopterygii</taxon>
        <taxon>Teleostei</taxon>
        <taxon>Neoteleostei</taxon>
        <taxon>Acanthomorphata</taxon>
        <taxon>Ovalentaria</taxon>
        <taxon>Atherinomorphae</taxon>
        <taxon>Cyprinodontiformes</taxon>
        <taxon>Cyprinodontidae</taxon>
        <taxon>Cyprinodon</taxon>
    </lineage>
</organism>
<feature type="transmembrane region" description="Helical" evidence="18">
    <location>
        <begin position="310"/>
        <end position="331"/>
    </location>
</feature>
<dbReference type="PANTHER" id="PTHR18945">
    <property type="entry name" value="NEUROTRANSMITTER GATED ION CHANNEL"/>
    <property type="match status" value="1"/>
</dbReference>
<feature type="transmembrane region" description="Helical" evidence="18">
    <location>
        <begin position="462"/>
        <end position="484"/>
    </location>
</feature>
<dbReference type="Ensembl" id="ENSCVAT00000033217.1">
    <property type="protein sequence ID" value="ENSCVAP00000019628.1"/>
    <property type="gene ID" value="ENSCVAG00000023091.1"/>
</dbReference>
<reference evidence="21" key="2">
    <citation type="submission" date="2025-09" db="UniProtKB">
        <authorList>
            <consortium name="Ensembl"/>
        </authorList>
    </citation>
    <scope>IDENTIFICATION</scope>
</reference>
<evidence type="ECO:0000256" key="11">
    <source>
        <dbReference type="ARBA" id="ARBA00023157"/>
    </source>
</evidence>
<dbReference type="PROSITE" id="PS00236">
    <property type="entry name" value="NEUROTR_ION_CHANNEL"/>
    <property type="match status" value="1"/>
</dbReference>
<dbReference type="GO" id="GO:0004888">
    <property type="term" value="F:transmembrane signaling receptor activity"/>
    <property type="evidence" value="ECO:0007669"/>
    <property type="project" value="InterPro"/>
</dbReference>
<keyword evidence="14" id="KW-0628">Postsynaptic cell membrane</keyword>
<evidence type="ECO:0000256" key="10">
    <source>
        <dbReference type="ARBA" id="ARBA00023136"/>
    </source>
</evidence>
<feature type="domain" description="Neurotransmitter-gated ion-channel ligand-binding" evidence="19">
    <location>
        <begin position="38"/>
        <end position="243"/>
    </location>
</feature>
<evidence type="ECO:0000256" key="18">
    <source>
        <dbReference type="RuleBase" id="RU000687"/>
    </source>
</evidence>
<dbReference type="Gene3D" id="1.20.58.390">
    <property type="entry name" value="Neurotransmitter-gated ion-channel transmembrane domain"/>
    <property type="match status" value="2"/>
</dbReference>
<keyword evidence="12" id="KW-0675">Receptor</keyword>
<sequence>SLIYGAQDPLCLAPPLVSLRIILFSTVFGHVKTHSHAEDELFKTLFSGYNKWSRPVPNISDVVIVKFGLSIAQLIDVDEKNQMMTTNVWLKQEWNDYKLRWRPSDYDNVTSIRVPSELIWVPDIVLYNNADGEFAVTHMTKAHLFHTGKVRWVPPAIYKSSCSIDVTFFPFDQQNCKMKFGSWTYDKAKIDLERIENTVDLNNYWESGEWAIINAVGTYNTKKYDCCHEIYPDITYFFIIRRLPLFYTINLIIPCLLISCLTVLVFYLPSDCGEKITLCISVLLSLTVFLLLITEIIPSTSLVIPLIGEYLLFTMIFVTLSIVITVFVLNVHHRSPSTHKMPRWVHSVFLDLIPRWLFMRRPAPDGRRRRLLLLQQEIAAERQNCQDLQDGVAGLTRQPTAARLNSTQKPSKGDSSVSESPFILSPSVMRALQGVHYIADHLRAEDIDFKDWKYVAMVIDRIFLWMFIIVCLLGTIGLFLPPWLAGMI</sequence>
<keyword evidence="13" id="KW-0325">Glycoprotein</keyword>
<dbReference type="FunFam" id="2.70.170.10:FF:000005">
    <property type="entry name" value="Neuronal nicotinic acetylcholine receptor alpha4 subunit"/>
    <property type="match status" value="1"/>
</dbReference>
<keyword evidence="6" id="KW-0732">Signal</keyword>
<dbReference type="InterPro" id="IPR036734">
    <property type="entry name" value="Neur_chan_lig-bd_sf"/>
</dbReference>
<evidence type="ECO:0000259" key="20">
    <source>
        <dbReference type="Pfam" id="PF02932"/>
    </source>
</evidence>
<protein>
    <submittedName>
        <fullName evidence="21">Cholinergic receptor, nicotinic, alpha 2b (neuronal)</fullName>
    </submittedName>
</protein>
<evidence type="ECO:0000256" key="13">
    <source>
        <dbReference type="ARBA" id="ARBA00023180"/>
    </source>
</evidence>
<evidence type="ECO:0000256" key="15">
    <source>
        <dbReference type="ARBA" id="ARBA00023286"/>
    </source>
</evidence>
<name>A0A3Q2DJX5_CYPVA</name>
<keyword evidence="10 18" id="KW-0472">Membrane</keyword>
<dbReference type="NCBIfam" id="TIGR00860">
    <property type="entry name" value="LIC"/>
    <property type="match status" value="1"/>
</dbReference>
<dbReference type="Pfam" id="PF02931">
    <property type="entry name" value="Neur_chan_LBD"/>
    <property type="match status" value="1"/>
</dbReference>
<keyword evidence="16 18" id="KW-0407">Ion channel</keyword>
<keyword evidence="9 18" id="KW-0406">Ion transport</keyword>
<evidence type="ECO:0000256" key="12">
    <source>
        <dbReference type="ARBA" id="ARBA00023170"/>
    </source>
</evidence>
<dbReference type="OMA" id="SSYHWLE"/>
<keyword evidence="22" id="KW-1185">Reference proteome</keyword>
<evidence type="ECO:0000256" key="16">
    <source>
        <dbReference type="ARBA" id="ARBA00023303"/>
    </source>
</evidence>
<evidence type="ECO:0000256" key="4">
    <source>
        <dbReference type="ARBA" id="ARBA00022475"/>
    </source>
</evidence>
<dbReference type="Gene3D" id="2.70.170.10">
    <property type="entry name" value="Neurotransmitter-gated ion-channel ligand-binding domain"/>
    <property type="match status" value="1"/>
</dbReference>
<accession>A0A3Q2DJX5</accession>
<feature type="transmembrane region" description="Helical" evidence="18">
    <location>
        <begin position="245"/>
        <end position="269"/>
    </location>
</feature>
<keyword evidence="11" id="KW-1015">Disulfide bond</keyword>
<keyword evidence="5 18" id="KW-0812">Transmembrane</keyword>
<dbReference type="CDD" id="cd19064">
    <property type="entry name" value="LGIC_TM_nAChR"/>
    <property type="match status" value="1"/>
</dbReference>
<evidence type="ECO:0000259" key="19">
    <source>
        <dbReference type="Pfam" id="PF02931"/>
    </source>
</evidence>
<dbReference type="SUPFAM" id="SSF90112">
    <property type="entry name" value="Neurotransmitter-gated ion-channel transmembrane pore"/>
    <property type="match status" value="1"/>
</dbReference>
<dbReference type="PRINTS" id="PR00254">
    <property type="entry name" value="NICOTINICR"/>
</dbReference>
<evidence type="ECO:0000313" key="21">
    <source>
        <dbReference type="Ensembl" id="ENSCVAP00000019628.1"/>
    </source>
</evidence>
<evidence type="ECO:0000256" key="17">
    <source>
        <dbReference type="ARBA" id="ARBA00034104"/>
    </source>
</evidence>
<evidence type="ECO:0000256" key="8">
    <source>
        <dbReference type="ARBA" id="ARBA00023018"/>
    </source>
</evidence>
<evidence type="ECO:0000256" key="3">
    <source>
        <dbReference type="ARBA" id="ARBA00022448"/>
    </source>
</evidence>
<dbReference type="SUPFAM" id="SSF63712">
    <property type="entry name" value="Nicotinic receptor ligand binding domain-like"/>
    <property type="match status" value="1"/>
</dbReference>
<dbReference type="Pfam" id="PF02932">
    <property type="entry name" value="Neur_chan_memb"/>
    <property type="match status" value="1"/>
</dbReference>
<reference evidence="21" key="1">
    <citation type="submission" date="2025-08" db="UniProtKB">
        <authorList>
            <consortium name="Ensembl"/>
        </authorList>
    </citation>
    <scope>IDENTIFICATION</scope>
</reference>
<dbReference type="InterPro" id="IPR006202">
    <property type="entry name" value="Neur_chan_lig-bd"/>
</dbReference>
<dbReference type="InterPro" id="IPR036719">
    <property type="entry name" value="Neuro-gated_channel_TM_sf"/>
</dbReference>
<dbReference type="GeneTree" id="ENSGT00940000158299"/>
<comment type="similarity">
    <text evidence="2">Belongs to the ligand-gated ion channel (TC 1.A.9) family. Acetylcholine receptor (TC 1.A.9.1) subfamily.</text>
</comment>
<dbReference type="InterPro" id="IPR006029">
    <property type="entry name" value="Neurotrans-gated_channel_TM"/>
</dbReference>
<evidence type="ECO:0000313" key="22">
    <source>
        <dbReference type="Proteomes" id="UP000265020"/>
    </source>
</evidence>
<dbReference type="PRINTS" id="PR00252">
    <property type="entry name" value="NRIONCHANNEL"/>
</dbReference>
<feature type="domain" description="Neurotransmitter-gated ion-channel transmembrane" evidence="20">
    <location>
        <begin position="251"/>
        <end position="479"/>
    </location>
</feature>
<comment type="subcellular location">
    <subcellularLocation>
        <location evidence="17">Postsynaptic cell membrane</location>
        <topology evidence="17">Multi-pass membrane protein</topology>
    </subcellularLocation>
</comment>
<evidence type="ECO:0000256" key="9">
    <source>
        <dbReference type="ARBA" id="ARBA00023065"/>
    </source>
</evidence>
<dbReference type="Proteomes" id="UP000265020">
    <property type="component" value="Unassembled WGS sequence"/>
</dbReference>
<evidence type="ECO:0000256" key="7">
    <source>
        <dbReference type="ARBA" id="ARBA00022989"/>
    </source>
</evidence>
<dbReference type="InterPro" id="IPR018000">
    <property type="entry name" value="Neurotransmitter_ion_chnl_CS"/>
</dbReference>
<evidence type="ECO:0000256" key="6">
    <source>
        <dbReference type="ARBA" id="ARBA00022729"/>
    </source>
</evidence>
<keyword evidence="15" id="KW-1071">Ligand-gated ion channel</keyword>
<dbReference type="AlphaFoldDB" id="A0A3Q2DJX5"/>
<dbReference type="GO" id="GO:0045211">
    <property type="term" value="C:postsynaptic membrane"/>
    <property type="evidence" value="ECO:0007669"/>
    <property type="project" value="UniProtKB-SubCell"/>
</dbReference>
<evidence type="ECO:0000256" key="1">
    <source>
        <dbReference type="ARBA" id="ARBA00003328"/>
    </source>
</evidence>
<evidence type="ECO:0000256" key="2">
    <source>
        <dbReference type="ARBA" id="ARBA00009237"/>
    </source>
</evidence>
<dbReference type="InterPro" id="IPR038050">
    <property type="entry name" value="Neuro_actylchol_rec"/>
</dbReference>
<keyword evidence="3 18" id="KW-0813">Transport</keyword>